<dbReference type="GO" id="GO:0016020">
    <property type="term" value="C:membrane"/>
    <property type="evidence" value="ECO:0007669"/>
    <property type="project" value="UniProtKB-SubCell"/>
</dbReference>
<protein>
    <recommendedName>
        <fullName evidence="6">Patatin-like phospholipase domain-containing protein</fullName>
        <ecNumber evidence="6">3.1.1.-</ecNumber>
    </recommendedName>
</protein>
<feature type="active site" description="Proton acceptor" evidence="5">
    <location>
        <position position="446"/>
    </location>
</feature>
<dbReference type="PANTHER" id="PTHR14226">
    <property type="entry name" value="NEUROPATHY TARGET ESTERASE/SWISS CHEESE D.MELANOGASTER"/>
    <property type="match status" value="1"/>
</dbReference>
<comment type="similarity">
    <text evidence="1 6">Belongs to the PLPL family.</text>
</comment>
<dbReference type="CDD" id="cd07232">
    <property type="entry name" value="Pat_PLPL"/>
    <property type="match status" value="1"/>
</dbReference>
<reference evidence="9" key="1">
    <citation type="submission" date="2021-06" db="EMBL/GenBank/DDBJ databases">
        <authorList>
            <person name="Kallberg Y."/>
            <person name="Tangrot J."/>
            <person name="Rosling A."/>
        </authorList>
    </citation>
    <scope>NUCLEOTIDE SEQUENCE</scope>
    <source>
        <strain evidence="9">MT106</strain>
    </source>
</reference>
<dbReference type="EC" id="3.1.1.-" evidence="6"/>
<dbReference type="GO" id="GO:0006641">
    <property type="term" value="P:triglyceride metabolic process"/>
    <property type="evidence" value="ECO:0007669"/>
    <property type="project" value="UniProtKB-ARBA"/>
</dbReference>
<keyword evidence="3 5" id="KW-0442">Lipid degradation</keyword>
<keyword evidence="4 5" id="KW-0443">Lipid metabolism</keyword>
<evidence type="ECO:0000256" key="2">
    <source>
        <dbReference type="ARBA" id="ARBA00022801"/>
    </source>
</evidence>
<feature type="region of interest" description="Disordered" evidence="7">
    <location>
        <begin position="674"/>
        <end position="697"/>
    </location>
</feature>
<dbReference type="PANTHER" id="PTHR14226:SF66">
    <property type="entry name" value="TRIACYLGLYCEROL LIPASE PTL2"/>
    <property type="match status" value="1"/>
</dbReference>
<dbReference type="InterPro" id="IPR050301">
    <property type="entry name" value="NTE"/>
</dbReference>
<dbReference type="InterPro" id="IPR016035">
    <property type="entry name" value="Acyl_Trfase/lysoPLipase"/>
</dbReference>
<gene>
    <name evidence="9" type="ORF">AGERDE_LOCUS5954</name>
</gene>
<dbReference type="OrthoDB" id="15478at2759"/>
<evidence type="ECO:0000256" key="1">
    <source>
        <dbReference type="ARBA" id="ARBA00006104"/>
    </source>
</evidence>
<evidence type="ECO:0000259" key="8">
    <source>
        <dbReference type="PROSITE" id="PS51635"/>
    </source>
</evidence>
<keyword evidence="2 5" id="KW-0378">Hydrolase</keyword>
<feature type="active site" description="Nucleophile" evidence="5">
    <location>
        <position position="301"/>
    </location>
</feature>
<sequence>MSSFHKKHPSVRGRSHLKKQAEVLPNEFATYHFNKDDIESFARALAEDPNYDSTEHISAVTDFMPIKQVIKKDTENIPRGFDGFTYHVLRFPLMLAILIVVGIEVLLYILVRQIVNIWEYFVQWRGERFRLREQLRCATTYEEWINAAKKLDSHLGFDEWKDEVPFGFYDFNLLRKVNRDLKAFREGSIQNPQFLKGILQNCVKSNFGGVENGRLYSHTYYGTKKIVERYIDEVTESLDSVRKSKALSIEEKQQLFKNAYKNYGRTALCLSGGAGFGYYHLGIVKALFDADLLPSVITGTSAGGYIAALVCVRTDEELAQVLHPDIHCHMTACSDSMFVWFKRFLETGARFDACDWARKVQWTTKGSLTFREAYERTGRILNISVIPYDPHSPPKLLNYITAPDCVIWSAVIASAAVPGILNPVVLMQKTKNGTLIPYNYGHKWKDGSLRTDIPIQALHTHFNVKFTIVSQVNPHIHVFFYSPRGTVGRPVSHRHGRGWRGGFVAASIEKYLKLDLSKWLKVIRDLELLPKVADQDWSSIWLQKFDGNVTIWPKSTLSDWFYLLSDPDAERLERMITTGLRVTWPKLHMISNRLRIERAIIRGKEQVKRKAHKRLKRAEIENDVYLNAESGASTTAVSSSGHDEEEESSIANSNSYDLEYNTSEIDPLSRGFSLNPSVSSSEETESLQAASLNVNTI</sequence>
<name>A0A9N9AMH0_9GLOM</name>
<keyword evidence="6" id="KW-1133">Transmembrane helix</keyword>
<comment type="function">
    <text evidence="6">Lipid hydrolase.</text>
</comment>
<dbReference type="Proteomes" id="UP000789831">
    <property type="component" value="Unassembled WGS sequence"/>
</dbReference>
<accession>A0A9N9AMH0</accession>
<dbReference type="Gene3D" id="3.40.1090.10">
    <property type="entry name" value="Cytosolic phospholipase A2 catalytic domain"/>
    <property type="match status" value="2"/>
</dbReference>
<organism evidence="9 10">
    <name type="scientific">Ambispora gerdemannii</name>
    <dbReference type="NCBI Taxonomy" id="144530"/>
    <lineage>
        <taxon>Eukaryota</taxon>
        <taxon>Fungi</taxon>
        <taxon>Fungi incertae sedis</taxon>
        <taxon>Mucoromycota</taxon>
        <taxon>Glomeromycotina</taxon>
        <taxon>Glomeromycetes</taxon>
        <taxon>Archaeosporales</taxon>
        <taxon>Ambisporaceae</taxon>
        <taxon>Ambispora</taxon>
    </lineage>
</organism>
<dbReference type="InterPro" id="IPR021771">
    <property type="entry name" value="Triacylglycerol_lipase_N"/>
</dbReference>
<feature type="short sequence motif" description="GXSXG" evidence="5">
    <location>
        <begin position="299"/>
        <end position="303"/>
    </location>
</feature>
<evidence type="ECO:0000256" key="3">
    <source>
        <dbReference type="ARBA" id="ARBA00022963"/>
    </source>
</evidence>
<feature type="domain" description="PNPLA" evidence="8">
    <location>
        <begin position="268"/>
        <end position="459"/>
    </location>
</feature>
<dbReference type="AlphaFoldDB" id="A0A9N9AMH0"/>
<keyword evidence="6" id="KW-0812">Transmembrane</keyword>
<keyword evidence="10" id="KW-1185">Reference proteome</keyword>
<evidence type="ECO:0000256" key="6">
    <source>
        <dbReference type="RuleBase" id="RU362055"/>
    </source>
</evidence>
<evidence type="ECO:0000256" key="5">
    <source>
        <dbReference type="PROSITE-ProRule" id="PRU01161"/>
    </source>
</evidence>
<dbReference type="GO" id="GO:0004806">
    <property type="term" value="F:triacylglycerol lipase activity"/>
    <property type="evidence" value="ECO:0007669"/>
    <property type="project" value="InterPro"/>
</dbReference>
<comment type="caution">
    <text evidence="9">The sequence shown here is derived from an EMBL/GenBank/DDBJ whole genome shotgun (WGS) entry which is preliminary data.</text>
</comment>
<evidence type="ECO:0000313" key="9">
    <source>
        <dbReference type="EMBL" id="CAG8536166.1"/>
    </source>
</evidence>
<proteinExistence type="inferred from homology"/>
<dbReference type="InterPro" id="IPR002641">
    <property type="entry name" value="PNPLA_dom"/>
</dbReference>
<evidence type="ECO:0000256" key="4">
    <source>
        <dbReference type="ARBA" id="ARBA00023098"/>
    </source>
</evidence>
<dbReference type="PROSITE" id="PS51635">
    <property type="entry name" value="PNPLA"/>
    <property type="match status" value="1"/>
</dbReference>
<dbReference type="GO" id="GO:0016042">
    <property type="term" value="P:lipid catabolic process"/>
    <property type="evidence" value="ECO:0007669"/>
    <property type="project" value="UniProtKB-UniRule"/>
</dbReference>
<dbReference type="SUPFAM" id="SSF52151">
    <property type="entry name" value="FabD/lysophospholipase-like"/>
    <property type="match status" value="1"/>
</dbReference>
<evidence type="ECO:0000256" key="7">
    <source>
        <dbReference type="SAM" id="MobiDB-lite"/>
    </source>
</evidence>
<dbReference type="EMBL" id="CAJVPL010000868">
    <property type="protein sequence ID" value="CAG8536166.1"/>
    <property type="molecule type" value="Genomic_DNA"/>
</dbReference>
<dbReference type="Pfam" id="PF11815">
    <property type="entry name" value="DUF3336"/>
    <property type="match status" value="1"/>
</dbReference>
<dbReference type="Pfam" id="PF01734">
    <property type="entry name" value="Patatin"/>
    <property type="match status" value="1"/>
</dbReference>
<comment type="caution">
    <text evidence="5">Lacks conserved residue(s) required for the propagation of feature annotation.</text>
</comment>
<comment type="subcellular location">
    <subcellularLocation>
        <location evidence="6">Membrane</location>
        <topology evidence="6">Single-pass membrane protein</topology>
    </subcellularLocation>
</comment>
<feature type="transmembrane region" description="Helical" evidence="6">
    <location>
        <begin position="88"/>
        <end position="111"/>
    </location>
</feature>
<keyword evidence="6" id="KW-0472">Membrane</keyword>
<feature type="region of interest" description="Disordered" evidence="7">
    <location>
        <begin position="632"/>
        <end position="656"/>
    </location>
</feature>
<evidence type="ECO:0000313" key="10">
    <source>
        <dbReference type="Proteomes" id="UP000789831"/>
    </source>
</evidence>